<name>A0A9N9KY49_9HELO</name>
<keyword evidence="3" id="KW-1185">Reference proteome</keyword>
<dbReference type="EMBL" id="CAJVRL010000070">
    <property type="protein sequence ID" value="CAG8956560.1"/>
    <property type="molecule type" value="Genomic_DNA"/>
</dbReference>
<evidence type="ECO:0000313" key="3">
    <source>
        <dbReference type="Proteomes" id="UP000696280"/>
    </source>
</evidence>
<gene>
    <name evidence="2" type="ORF">HYFRA_00003949</name>
</gene>
<reference evidence="2" key="1">
    <citation type="submission" date="2021-07" db="EMBL/GenBank/DDBJ databases">
        <authorList>
            <person name="Durling M."/>
        </authorList>
    </citation>
    <scope>NUCLEOTIDE SEQUENCE</scope>
</reference>
<comment type="caution">
    <text evidence="2">The sequence shown here is derived from an EMBL/GenBank/DDBJ whole genome shotgun (WGS) entry which is preliminary data.</text>
</comment>
<proteinExistence type="predicted"/>
<evidence type="ECO:0000256" key="1">
    <source>
        <dbReference type="SAM" id="MobiDB-lite"/>
    </source>
</evidence>
<feature type="compositionally biased region" description="Basic and acidic residues" evidence="1">
    <location>
        <begin position="7"/>
        <end position="18"/>
    </location>
</feature>
<sequence>MAVSVQEDSKRQHKEPITNKRLPNVRYTAELSVSSLLVSRKPRGTVRSYASRPIVDVKKPYDSSVLQGCTKLYPVSRFGRTIIVKGLKDFWYAPIYAQ</sequence>
<dbReference type="Proteomes" id="UP000696280">
    <property type="component" value="Unassembled WGS sequence"/>
</dbReference>
<accession>A0A9N9KY49</accession>
<dbReference type="AlphaFoldDB" id="A0A9N9KY49"/>
<evidence type="ECO:0000313" key="2">
    <source>
        <dbReference type="EMBL" id="CAG8956560.1"/>
    </source>
</evidence>
<organism evidence="2 3">
    <name type="scientific">Hymenoscyphus fraxineus</name>
    <dbReference type="NCBI Taxonomy" id="746836"/>
    <lineage>
        <taxon>Eukaryota</taxon>
        <taxon>Fungi</taxon>
        <taxon>Dikarya</taxon>
        <taxon>Ascomycota</taxon>
        <taxon>Pezizomycotina</taxon>
        <taxon>Leotiomycetes</taxon>
        <taxon>Helotiales</taxon>
        <taxon>Helotiaceae</taxon>
        <taxon>Hymenoscyphus</taxon>
    </lineage>
</organism>
<protein>
    <submittedName>
        <fullName evidence="2">Uncharacterized protein</fullName>
    </submittedName>
</protein>
<feature type="region of interest" description="Disordered" evidence="1">
    <location>
        <begin position="1"/>
        <end position="21"/>
    </location>
</feature>